<accession>A0A9X4BGE3</accession>
<name>A0A9X4BGE3_9GAMM</name>
<evidence type="ECO:0000313" key="1">
    <source>
        <dbReference type="EMBL" id="MDC8010963.1"/>
    </source>
</evidence>
<dbReference type="InterPro" id="IPR036692">
    <property type="entry name" value="Shew3726-like_sf"/>
</dbReference>
<dbReference type="Pfam" id="PF07369">
    <property type="entry name" value="DUF1488"/>
    <property type="match status" value="1"/>
</dbReference>
<organism evidence="1 2">
    <name type="scientific">Tahibacter soli</name>
    <dbReference type="NCBI Taxonomy" id="2983605"/>
    <lineage>
        <taxon>Bacteria</taxon>
        <taxon>Pseudomonadati</taxon>
        <taxon>Pseudomonadota</taxon>
        <taxon>Gammaproteobacteria</taxon>
        <taxon>Lysobacterales</taxon>
        <taxon>Rhodanobacteraceae</taxon>
        <taxon>Tahibacter</taxon>
    </lineage>
</organism>
<dbReference type="Proteomes" id="UP001139971">
    <property type="component" value="Unassembled WGS sequence"/>
</dbReference>
<protein>
    <submittedName>
        <fullName evidence="1">DUF1488 domain-containing protein</fullName>
    </submittedName>
</protein>
<sequence>MDIRFSGKYAANSQTFGINFEAIVDGKSLSCSVSTEALEDADPSLRNSGTEEQFVANRSVFESIARRKIVDGLLPVQIVSADLR</sequence>
<dbReference type="Gene3D" id="3.30.160.140">
    <property type="entry name" value="Shew3726-like"/>
    <property type="match status" value="1"/>
</dbReference>
<dbReference type="RefSeq" id="WP_263544851.1">
    <property type="nucleotide sequence ID" value="NZ_JAOVZO020000001.1"/>
</dbReference>
<dbReference type="InterPro" id="IPR009962">
    <property type="entry name" value="DUF1488"/>
</dbReference>
<keyword evidence="2" id="KW-1185">Reference proteome</keyword>
<dbReference type="EMBL" id="JAOVZO020000001">
    <property type="protein sequence ID" value="MDC8010963.1"/>
    <property type="molecule type" value="Genomic_DNA"/>
</dbReference>
<proteinExistence type="predicted"/>
<comment type="caution">
    <text evidence="1">The sequence shown here is derived from an EMBL/GenBank/DDBJ whole genome shotgun (WGS) entry which is preliminary data.</text>
</comment>
<dbReference type="SUPFAM" id="SSF160272">
    <property type="entry name" value="Shew3726-like"/>
    <property type="match status" value="1"/>
</dbReference>
<evidence type="ECO:0000313" key="2">
    <source>
        <dbReference type="Proteomes" id="UP001139971"/>
    </source>
</evidence>
<reference evidence="1" key="1">
    <citation type="submission" date="2023-02" db="EMBL/GenBank/DDBJ databases">
        <title>Tahibacter soli sp. nov. isolated from soil.</title>
        <authorList>
            <person name="Baek J.H."/>
            <person name="Lee J.K."/>
            <person name="Choi D.G."/>
            <person name="Jeon C.O."/>
        </authorList>
    </citation>
    <scope>NUCLEOTIDE SEQUENCE</scope>
    <source>
        <strain evidence="1">BL</strain>
    </source>
</reference>
<gene>
    <name evidence="1" type="ORF">OD750_000215</name>
</gene>
<dbReference type="AlphaFoldDB" id="A0A9X4BGE3"/>